<keyword evidence="3" id="KW-1185">Reference proteome</keyword>
<dbReference type="InterPro" id="IPR016181">
    <property type="entry name" value="Acyl_CoA_acyltransferase"/>
</dbReference>
<dbReference type="CDD" id="cd04301">
    <property type="entry name" value="NAT_SF"/>
    <property type="match status" value="1"/>
</dbReference>
<evidence type="ECO:0000313" key="2">
    <source>
        <dbReference type="EMBL" id="GIP51213.1"/>
    </source>
</evidence>
<sequence>MLINEYFKSERLFYRPFQMEDLQTYVEMCNENSRRRWFYFQEPDCLTTEFWTKEFENNIATWSKKVDILQNRFGCGLAISLKETGNLIGFVGLTKFHGPDDELKDIEIGYHIGEAYQGRGYGTEATKAAVEWGLAELRTLGSEPKIIGKAEHANWPSRRVLEKAGFRFVLAEQYLSVYEIVAQ</sequence>
<dbReference type="RefSeq" id="WP_213653457.1">
    <property type="nucleotide sequence ID" value="NZ_BOSL01000001.1"/>
</dbReference>
<reference evidence="2 3" key="1">
    <citation type="submission" date="2021-03" db="EMBL/GenBank/DDBJ databases">
        <title>Antimicrobial resistance genes in bacteria isolated from Japanese honey, and their potential for conferring macrolide and lincosamide resistance in the American foulbrood pathogen Paenibacillus larvae.</title>
        <authorList>
            <person name="Okamoto M."/>
            <person name="Kumagai M."/>
            <person name="Kanamori H."/>
            <person name="Takamatsu D."/>
        </authorList>
    </citation>
    <scope>NUCLEOTIDE SEQUENCE [LARGE SCALE GENOMIC DNA]</scope>
    <source>
        <strain evidence="2 3">J42TS3</strain>
    </source>
</reference>
<name>A0ABQ4M5C3_9BACL</name>
<dbReference type="Proteomes" id="UP000679992">
    <property type="component" value="Unassembled WGS sequence"/>
</dbReference>
<protein>
    <recommendedName>
        <fullName evidence="1">N-acetyltransferase domain-containing protein</fullName>
    </recommendedName>
</protein>
<dbReference type="PROSITE" id="PS51186">
    <property type="entry name" value="GNAT"/>
    <property type="match status" value="1"/>
</dbReference>
<comment type="caution">
    <text evidence="2">The sequence shown here is derived from an EMBL/GenBank/DDBJ whole genome shotgun (WGS) entry which is preliminary data.</text>
</comment>
<dbReference type="SUPFAM" id="SSF55729">
    <property type="entry name" value="Acyl-CoA N-acyltransferases (Nat)"/>
    <property type="match status" value="1"/>
</dbReference>
<accession>A0ABQ4M5C3</accession>
<evidence type="ECO:0000259" key="1">
    <source>
        <dbReference type="PROSITE" id="PS51186"/>
    </source>
</evidence>
<dbReference type="Pfam" id="PF13302">
    <property type="entry name" value="Acetyltransf_3"/>
    <property type="match status" value="1"/>
</dbReference>
<dbReference type="InterPro" id="IPR051531">
    <property type="entry name" value="N-acetyltransferase"/>
</dbReference>
<dbReference type="PANTHER" id="PTHR43792:SF1">
    <property type="entry name" value="N-ACETYLTRANSFERASE DOMAIN-CONTAINING PROTEIN"/>
    <property type="match status" value="1"/>
</dbReference>
<feature type="domain" description="N-acetyltransferase" evidence="1">
    <location>
        <begin position="12"/>
        <end position="183"/>
    </location>
</feature>
<dbReference type="PANTHER" id="PTHR43792">
    <property type="entry name" value="GNAT FAMILY, PUTATIVE (AFU_ORTHOLOGUE AFUA_3G00765)-RELATED-RELATED"/>
    <property type="match status" value="1"/>
</dbReference>
<evidence type="ECO:0000313" key="3">
    <source>
        <dbReference type="Proteomes" id="UP000679992"/>
    </source>
</evidence>
<dbReference type="InterPro" id="IPR000182">
    <property type="entry name" value="GNAT_dom"/>
</dbReference>
<gene>
    <name evidence="2" type="ORF">J42TS3_02480</name>
</gene>
<organism evidence="2 3">
    <name type="scientific">Paenibacillus vini</name>
    <dbReference type="NCBI Taxonomy" id="1476024"/>
    <lineage>
        <taxon>Bacteria</taxon>
        <taxon>Bacillati</taxon>
        <taxon>Bacillota</taxon>
        <taxon>Bacilli</taxon>
        <taxon>Bacillales</taxon>
        <taxon>Paenibacillaceae</taxon>
        <taxon>Paenibacillus</taxon>
    </lineage>
</organism>
<dbReference type="Gene3D" id="3.40.630.30">
    <property type="match status" value="1"/>
</dbReference>
<proteinExistence type="predicted"/>
<dbReference type="EMBL" id="BOSL01000001">
    <property type="protein sequence ID" value="GIP51213.1"/>
    <property type="molecule type" value="Genomic_DNA"/>
</dbReference>